<accession>A0A382FUU4</accession>
<dbReference type="EMBL" id="UINC01051499">
    <property type="protein sequence ID" value="SVB65731.1"/>
    <property type="molecule type" value="Genomic_DNA"/>
</dbReference>
<name>A0A382FUU4_9ZZZZ</name>
<sequence>MLVRKLIPLVLILLFTNGYSELKDDEWGTEELFDDIVVVSVNGKITHGDRYRLFFHHTSTKKCNLPQSYISFYSVAGNAKEKFEDLPSKSILTEINQSQKFLTQVVDISDFIAGMSVLLYVGINSVEQLIEHHKDNDEIKIELLAFYDQEDERILPVDIEEYFDIPRNTWSLNGFEEAVGAGKAECLSRVSSSNKEIKF</sequence>
<gene>
    <name evidence="1" type="ORF">METZ01_LOCUS218585</name>
</gene>
<proteinExistence type="predicted"/>
<evidence type="ECO:0000313" key="1">
    <source>
        <dbReference type="EMBL" id="SVB65731.1"/>
    </source>
</evidence>
<dbReference type="AlphaFoldDB" id="A0A382FUU4"/>
<reference evidence="1" key="1">
    <citation type="submission" date="2018-05" db="EMBL/GenBank/DDBJ databases">
        <authorList>
            <person name="Lanie J.A."/>
            <person name="Ng W.-L."/>
            <person name="Kazmierczak K.M."/>
            <person name="Andrzejewski T.M."/>
            <person name="Davidsen T.M."/>
            <person name="Wayne K.J."/>
            <person name="Tettelin H."/>
            <person name="Glass J.I."/>
            <person name="Rusch D."/>
            <person name="Podicherti R."/>
            <person name="Tsui H.-C.T."/>
            <person name="Winkler M.E."/>
        </authorList>
    </citation>
    <scope>NUCLEOTIDE SEQUENCE</scope>
</reference>
<organism evidence="1">
    <name type="scientific">marine metagenome</name>
    <dbReference type="NCBI Taxonomy" id="408172"/>
    <lineage>
        <taxon>unclassified sequences</taxon>
        <taxon>metagenomes</taxon>
        <taxon>ecological metagenomes</taxon>
    </lineage>
</organism>
<protein>
    <submittedName>
        <fullName evidence="1">Uncharacterized protein</fullName>
    </submittedName>
</protein>